<dbReference type="EMBL" id="ML975187">
    <property type="protein sequence ID" value="KAF1808266.1"/>
    <property type="molecule type" value="Genomic_DNA"/>
</dbReference>
<reference evidence="1 3" key="1">
    <citation type="submission" date="2020-01" db="EMBL/GenBank/DDBJ databases">
        <authorList>
            <consortium name="DOE Joint Genome Institute"/>
            <person name="Haridas S."/>
            <person name="Albert R."/>
            <person name="Binder M."/>
            <person name="Bloem J."/>
            <person name="Labutti K."/>
            <person name="Salamov A."/>
            <person name="Andreopoulos B."/>
            <person name="Baker S.E."/>
            <person name="Barry K."/>
            <person name="Bills G."/>
            <person name="Bluhm B.H."/>
            <person name="Cannon C."/>
            <person name="Castanera R."/>
            <person name="Culley D.E."/>
            <person name="Daum C."/>
            <person name="Ezra D."/>
            <person name="Gonzalez J.B."/>
            <person name="Henrissat B."/>
            <person name="Kuo A."/>
            <person name="Liang C."/>
            <person name="Lipzen A."/>
            <person name="Lutzoni F."/>
            <person name="Magnuson J."/>
            <person name="Mondo S."/>
            <person name="Nolan M."/>
            <person name="Ohm R."/>
            <person name="Pangilinan J."/>
            <person name="Park H.-J."/>
            <person name="Ramirez L."/>
            <person name="Alfaro M."/>
            <person name="Sun H."/>
            <person name="Tritt A."/>
            <person name="Yoshinaga Y."/>
            <person name="Zwiers L.-H."/>
            <person name="Turgeon B.G."/>
            <person name="Goodwin S.B."/>
            <person name="Spatafora J.W."/>
            <person name="Crous P.W."/>
            <person name="Grigoriev I.V."/>
        </authorList>
    </citation>
    <scope>NUCLEOTIDE SEQUENCE</scope>
    <source>
        <strain evidence="1 3">CBS 781.70</strain>
    </source>
</reference>
<name>A0A6G1FRA8_9PEZI</name>
<reference evidence="3" key="2">
    <citation type="submission" date="2020-04" db="EMBL/GenBank/DDBJ databases">
        <authorList>
            <consortium name="NCBI Genome Project"/>
        </authorList>
    </citation>
    <scope>NUCLEOTIDE SEQUENCE</scope>
    <source>
        <strain evidence="3">CBS 781.70</strain>
    </source>
</reference>
<dbReference type="GeneID" id="54415113"/>
<reference evidence="3" key="3">
    <citation type="submission" date="2025-04" db="UniProtKB">
        <authorList>
            <consortium name="RefSeq"/>
        </authorList>
    </citation>
    <scope>IDENTIFICATION</scope>
    <source>
        <strain evidence="3">CBS 781.70</strain>
    </source>
</reference>
<evidence type="ECO:0000313" key="2">
    <source>
        <dbReference type="Proteomes" id="UP000504638"/>
    </source>
</evidence>
<dbReference type="Proteomes" id="UP000504638">
    <property type="component" value="Unplaced"/>
</dbReference>
<accession>A0A6G1FRA8</accession>
<organism evidence="1">
    <name type="scientific">Eremomyces bilateralis CBS 781.70</name>
    <dbReference type="NCBI Taxonomy" id="1392243"/>
    <lineage>
        <taxon>Eukaryota</taxon>
        <taxon>Fungi</taxon>
        <taxon>Dikarya</taxon>
        <taxon>Ascomycota</taxon>
        <taxon>Pezizomycotina</taxon>
        <taxon>Dothideomycetes</taxon>
        <taxon>Dothideomycetes incertae sedis</taxon>
        <taxon>Eremomycetales</taxon>
        <taxon>Eremomycetaceae</taxon>
        <taxon>Eremomyces</taxon>
    </lineage>
</organism>
<protein>
    <submittedName>
        <fullName evidence="1 3">Uncharacterized protein</fullName>
    </submittedName>
</protein>
<dbReference type="AlphaFoldDB" id="A0A6G1FRA8"/>
<evidence type="ECO:0000313" key="3">
    <source>
        <dbReference type="RefSeq" id="XP_033529897.1"/>
    </source>
</evidence>
<keyword evidence="2" id="KW-1185">Reference proteome</keyword>
<proteinExistence type="predicted"/>
<gene>
    <name evidence="1 3" type="ORF">P152DRAFT_228565</name>
</gene>
<evidence type="ECO:0000313" key="1">
    <source>
        <dbReference type="EMBL" id="KAF1808266.1"/>
    </source>
</evidence>
<dbReference type="OrthoDB" id="3794557at2759"/>
<dbReference type="RefSeq" id="XP_033529897.1">
    <property type="nucleotide sequence ID" value="XM_033674543.1"/>
</dbReference>
<sequence>MDIAFAWQSGHRPVQRGITYGLDGAFPDTLQPVLLRVLTGVAPFYLISPRRFLSAVTGTLLNSSFQGYNNQKYSRNSRNHCSNLPAAFQHRSCCLQCSNLSRRHLGILRRA</sequence>